<gene>
    <name evidence="7" type="ORF">Mucpa_6899</name>
</gene>
<proteinExistence type="predicted"/>
<feature type="transmembrane region" description="Helical" evidence="5">
    <location>
        <begin position="49"/>
        <end position="67"/>
    </location>
</feature>
<dbReference type="InterPro" id="IPR009908">
    <property type="entry name" value="Methylamine_util_MauE"/>
</dbReference>
<sequence>MRKQQWIYEIFAYLLALLFLFTAASKLFDLRHFVREINNQPFDDRFTPALVYGLPAIELIAVALLVWPKMRLKGFYLSAVLMFVFTVYVALVTFHFYNRVPCACATAFKHLSWPEHLAMNVVFLTLSITGIILHHKEHHIKIKQPYPIRAMV</sequence>
<dbReference type="Pfam" id="PF07291">
    <property type="entry name" value="MauE"/>
    <property type="match status" value="1"/>
</dbReference>
<dbReference type="Proteomes" id="UP000002774">
    <property type="component" value="Chromosome"/>
</dbReference>
<feature type="transmembrane region" description="Helical" evidence="5">
    <location>
        <begin position="117"/>
        <end position="134"/>
    </location>
</feature>
<dbReference type="STRING" id="714943.Mucpa_6899"/>
<comment type="subcellular location">
    <subcellularLocation>
        <location evidence="1">Membrane</location>
        <topology evidence="1">Multi-pass membrane protein</topology>
    </subcellularLocation>
</comment>
<keyword evidence="2 5" id="KW-0812">Transmembrane</keyword>
<dbReference type="RefSeq" id="WP_008513034.1">
    <property type="nucleotide sequence ID" value="NZ_CM001403.1"/>
</dbReference>
<evidence type="ECO:0000259" key="6">
    <source>
        <dbReference type="Pfam" id="PF07291"/>
    </source>
</evidence>
<feature type="domain" description="Methylamine utilisation protein MauE" evidence="6">
    <location>
        <begin position="5"/>
        <end position="132"/>
    </location>
</feature>
<evidence type="ECO:0000313" key="8">
    <source>
        <dbReference type="Proteomes" id="UP000002774"/>
    </source>
</evidence>
<evidence type="ECO:0000256" key="2">
    <source>
        <dbReference type="ARBA" id="ARBA00022692"/>
    </source>
</evidence>
<evidence type="ECO:0000256" key="4">
    <source>
        <dbReference type="ARBA" id="ARBA00023136"/>
    </source>
</evidence>
<dbReference type="eggNOG" id="ENOG50330T5">
    <property type="taxonomic scope" value="Bacteria"/>
</dbReference>
<dbReference type="HOGENOM" id="CLU_130981_0_0_10"/>
<evidence type="ECO:0000256" key="1">
    <source>
        <dbReference type="ARBA" id="ARBA00004141"/>
    </source>
</evidence>
<accession>H1Y403</accession>
<keyword evidence="3 5" id="KW-1133">Transmembrane helix</keyword>
<organism evidence="7 8">
    <name type="scientific">Mucilaginibacter paludis DSM 18603</name>
    <dbReference type="NCBI Taxonomy" id="714943"/>
    <lineage>
        <taxon>Bacteria</taxon>
        <taxon>Pseudomonadati</taxon>
        <taxon>Bacteroidota</taxon>
        <taxon>Sphingobacteriia</taxon>
        <taxon>Sphingobacteriales</taxon>
        <taxon>Sphingobacteriaceae</taxon>
        <taxon>Mucilaginibacter</taxon>
    </lineage>
</organism>
<dbReference type="GO" id="GO:0030416">
    <property type="term" value="P:methylamine metabolic process"/>
    <property type="evidence" value="ECO:0007669"/>
    <property type="project" value="InterPro"/>
</dbReference>
<name>H1Y403_9SPHI</name>
<dbReference type="AlphaFoldDB" id="H1Y403"/>
<keyword evidence="4 5" id="KW-0472">Membrane</keyword>
<dbReference type="GO" id="GO:0016020">
    <property type="term" value="C:membrane"/>
    <property type="evidence" value="ECO:0007669"/>
    <property type="project" value="UniProtKB-SubCell"/>
</dbReference>
<reference evidence="7" key="1">
    <citation type="submission" date="2011-09" db="EMBL/GenBank/DDBJ databases">
        <title>The permanent draft genome of Mucilaginibacter paludis DSM 18603.</title>
        <authorList>
            <consortium name="US DOE Joint Genome Institute (JGI-PGF)"/>
            <person name="Lucas S."/>
            <person name="Han J."/>
            <person name="Lapidus A."/>
            <person name="Bruce D."/>
            <person name="Goodwin L."/>
            <person name="Pitluck S."/>
            <person name="Peters L."/>
            <person name="Kyrpides N."/>
            <person name="Mavromatis K."/>
            <person name="Ivanova N."/>
            <person name="Mikhailova N."/>
            <person name="Held B."/>
            <person name="Detter J.C."/>
            <person name="Tapia R."/>
            <person name="Han C."/>
            <person name="Land M."/>
            <person name="Hauser L."/>
            <person name="Markowitz V."/>
            <person name="Cheng J.-F."/>
            <person name="Hugenholtz P."/>
            <person name="Woyke T."/>
            <person name="Wu D."/>
            <person name="Tindall B."/>
            <person name="Brambilla E."/>
            <person name="Klenk H.-P."/>
            <person name="Eisen J.A."/>
        </authorList>
    </citation>
    <scope>NUCLEOTIDE SEQUENCE [LARGE SCALE GENOMIC DNA]</scope>
    <source>
        <strain evidence="7">DSM 18603</strain>
    </source>
</reference>
<feature type="transmembrane region" description="Helical" evidence="5">
    <location>
        <begin position="74"/>
        <end position="97"/>
    </location>
</feature>
<protein>
    <recommendedName>
        <fullName evidence="6">Methylamine utilisation protein MauE domain-containing protein</fullName>
    </recommendedName>
</protein>
<keyword evidence="8" id="KW-1185">Reference proteome</keyword>
<evidence type="ECO:0000256" key="5">
    <source>
        <dbReference type="SAM" id="Phobius"/>
    </source>
</evidence>
<dbReference type="EMBL" id="CM001403">
    <property type="protein sequence ID" value="EHQ30948.1"/>
    <property type="molecule type" value="Genomic_DNA"/>
</dbReference>
<evidence type="ECO:0000313" key="7">
    <source>
        <dbReference type="EMBL" id="EHQ30948.1"/>
    </source>
</evidence>
<dbReference type="OrthoDB" id="673785at2"/>
<evidence type="ECO:0000256" key="3">
    <source>
        <dbReference type="ARBA" id="ARBA00022989"/>
    </source>
</evidence>